<evidence type="ECO:0008006" key="3">
    <source>
        <dbReference type="Google" id="ProtNLM"/>
    </source>
</evidence>
<organism evidence="1 2">
    <name type="scientific">Abyssalbus ytuae</name>
    <dbReference type="NCBI Taxonomy" id="2926907"/>
    <lineage>
        <taxon>Bacteria</taxon>
        <taxon>Pseudomonadati</taxon>
        <taxon>Bacteroidota</taxon>
        <taxon>Flavobacteriia</taxon>
        <taxon>Flavobacteriales</taxon>
        <taxon>Flavobacteriaceae</taxon>
        <taxon>Abyssalbus</taxon>
    </lineage>
</organism>
<dbReference type="RefSeq" id="WP_255841546.1">
    <property type="nucleotide sequence ID" value="NZ_CP094358.1"/>
</dbReference>
<proteinExistence type="predicted"/>
<name>A0A9E6ZKQ3_9FLAO</name>
<protein>
    <recommendedName>
        <fullName evidence="3">Secreted protein</fullName>
    </recommendedName>
</protein>
<dbReference type="AlphaFoldDB" id="A0A9E6ZKQ3"/>
<reference evidence="1" key="1">
    <citation type="submission" date="2022-03" db="EMBL/GenBank/DDBJ databases">
        <title>Description of Abyssus ytuae gen. nov., sp. nov., a novel member of the family Flavobacteriaceae isolated from the sediment of Mariana Trench.</title>
        <authorList>
            <person name="Zhang J."/>
            <person name="Xu X."/>
        </authorList>
    </citation>
    <scope>NUCLEOTIDE SEQUENCE</scope>
    <source>
        <strain evidence="1">MT3330</strain>
    </source>
</reference>
<accession>A0A9E6ZKQ3</accession>
<dbReference type="Proteomes" id="UP000831290">
    <property type="component" value="Chromosome"/>
</dbReference>
<gene>
    <name evidence="1" type="ORF">MQE35_11550</name>
</gene>
<keyword evidence="2" id="KW-1185">Reference proteome</keyword>
<evidence type="ECO:0000313" key="2">
    <source>
        <dbReference type="Proteomes" id="UP000831290"/>
    </source>
</evidence>
<evidence type="ECO:0000313" key="1">
    <source>
        <dbReference type="EMBL" id="UOB16369.1"/>
    </source>
</evidence>
<sequence length="257" mass="29436">MKKTFILILSVFALHSVQSQSVLDEYKYIEVPEKFDFFKEADKYQLNSLTRFLFKKEGFVILPEAANLPEDFKQNRCLALHTRVNNNSNMFTSKLVIELVDCNNKVVFTSKEGKSKQKEYKAGFHEALREAFESVKALNYSYKPAKQLASIPSIVVSAMPKQEGNNSAPLIKSTPIDNVSEVVTRVNENTLYAQPVKNGFQLVDTTPKVVYVLQKTSVENVYLIKDKQGTVFFSDGKWIAEYYEGEELKREELNIKF</sequence>
<dbReference type="KEGG" id="fbm:MQE35_11550"/>
<dbReference type="EMBL" id="CP094358">
    <property type="protein sequence ID" value="UOB16369.1"/>
    <property type="molecule type" value="Genomic_DNA"/>
</dbReference>